<sequence>MGLNTLRIEIDGMVHTLKEWADISGVSPDTIRGRYNSGWRGRKLIQVSRTYSQKKRRSEIRETCMRTDCFNCPYDDCVNGDPPYPECGDIQEWV</sequence>
<accession>A0A7X2P9U1</accession>
<evidence type="ECO:0000313" key="1">
    <source>
        <dbReference type="EMBL" id="MST82860.1"/>
    </source>
</evidence>
<dbReference type="AlphaFoldDB" id="A0A7X2P9U1"/>
<dbReference type="Proteomes" id="UP000466864">
    <property type="component" value="Unassembled WGS sequence"/>
</dbReference>
<protein>
    <submittedName>
        <fullName evidence="1">Uncharacterized protein</fullName>
    </submittedName>
</protein>
<gene>
    <name evidence="1" type="ORF">FYJ60_11135</name>
</gene>
<reference evidence="1 2" key="1">
    <citation type="submission" date="2019-08" db="EMBL/GenBank/DDBJ databases">
        <title>In-depth cultivation of the pig gut microbiome towards novel bacterial diversity and tailored functional studies.</title>
        <authorList>
            <person name="Wylensek D."/>
            <person name="Hitch T.C.A."/>
            <person name="Clavel T."/>
        </authorList>
    </citation>
    <scope>NUCLEOTIDE SEQUENCE [LARGE SCALE GENOMIC DNA]</scope>
    <source>
        <strain evidence="1 2">Oil+RF-744-WCA-WT-13</strain>
    </source>
</reference>
<organism evidence="1 2">
    <name type="scientific">Bilifractor porci</name>
    <dbReference type="NCBI Taxonomy" id="2606636"/>
    <lineage>
        <taxon>Bacteria</taxon>
        <taxon>Bacillati</taxon>
        <taxon>Bacillota</taxon>
        <taxon>Clostridia</taxon>
        <taxon>Lachnospirales</taxon>
        <taxon>Lachnospiraceae</taxon>
        <taxon>Bilifractor</taxon>
    </lineage>
</organism>
<comment type="caution">
    <text evidence="1">The sequence shown here is derived from an EMBL/GenBank/DDBJ whole genome shotgun (WGS) entry which is preliminary data.</text>
</comment>
<dbReference type="RefSeq" id="WP_154458763.1">
    <property type="nucleotide sequence ID" value="NZ_VUMV01000009.1"/>
</dbReference>
<proteinExistence type="predicted"/>
<keyword evidence="2" id="KW-1185">Reference proteome</keyword>
<dbReference type="EMBL" id="VUMV01000009">
    <property type="protein sequence ID" value="MST82860.1"/>
    <property type="molecule type" value="Genomic_DNA"/>
</dbReference>
<evidence type="ECO:0000313" key="2">
    <source>
        <dbReference type="Proteomes" id="UP000466864"/>
    </source>
</evidence>
<name>A0A7X2P9U1_9FIRM</name>